<dbReference type="EMBL" id="JARO02030362">
    <property type="protein sequence ID" value="KPP56110.1"/>
    <property type="molecule type" value="Genomic_DNA"/>
</dbReference>
<feature type="non-terminal residue" evidence="1">
    <location>
        <position position="98"/>
    </location>
</feature>
<dbReference type="AlphaFoldDB" id="A0A0P7TRP6"/>
<organism evidence="1 2">
    <name type="scientific">Scleropages formosus</name>
    <name type="common">Asian bonytongue</name>
    <name type="synonym">Osteoglossum formosum</name>
    <dbReference type="NCBI Taxonomy" id="113540"/>
    <lineage>
        <taxon>Eukaryota</taxon>
        <taxon>Metazoa</taxon>
        <taxon>Chordata</taxon>
        <taxon>Craniata</taxon>
        <taxon>Vertebrata</taxon>
        <taxon>Euteleostomi</taxon>
        <taxon>Actinopterygii</taxon>
        <taxon>Neopterygii</taxon>
        <taxon>Teleostei</taxon>
        <taxon>Osteoglossocephala</taxon>
        <taxon>Osteoglossomorpha</taxon>
        <taxon>Osteoglossiformes</taxon>
        <taxon>Osteoglossidae</taxon>
        <taxon>Scleropages</taxon>
    </lineage>
</organism>
<dbReference type="PANTHER" id="PTHR13723">
    <property type="entry name" value="ADAMTS A DISINTEGRIN AND METALLOPROTEASE WITH THROMBOSPONDIN MOTIFS PROTEASE"/>
    <property type="match status" value="1"/>
</dbReference>
<sequence length="98" mass="11244">MLLVADESMVRFHGEQLRSYLLTLVAMASRLYRHPSVRNSISLSVAKVLVLPEGQQDLNVTSNAALMLRTFCQWQQQHNPASDRNPEHYDTAMLFTRQ</sequence>
<evidence type="ECO:0000313" key="2">
    <source>
        <dbReference type="Proteomes" id="UP000034805"/>
    </source>
</evidence>
<evidence type="ECO:0008006" key="3">
    <source>
        <dbReference type="Google" id="ProtNLM"/>
    </source>
</evidence>
<reference evidence="1 2" key="1">
    <citation type="submission" date="2015-08" db="EMBL/GenBank/DDBJ databases">
        <title>The genome of the Asian arowana (Scleropages formosus).</title>
        <authorList>
            <person name="Tan M.H."/>
            <person name="Gan H.M."/>
            <person name="Croft L.J."/>
            <person name="Austin C.M."/>
        </authorList>
    </citation>
    <scope>NUCLEOTIDE SEQUENCE [LARGE SCALE GENOMIC DNA]</scope>
    <source>
        <strain evidence="1">Aro1</strain>
    </source>
</reference>
<gene>
    <name evidence="1" type="ORF">Z043_126344</name>
</gene>
<dbReference type="InterPro" id="IPR050439">
    <property type="entry name" value="ADAMTS_ADAMTS-like"/>
</dbReference>
<dbReference type="PANTHER" id="PTHR13723:SF303">
    <property type="match status" value="1"/>
</dbReference>
<dbReference type="GO" id="GO:0004222">
    <property type="term" value="F:metalloendopeptidase activity"/>
    <property type="evidence" value="ECO:0007669"/>
    <property type="project" value="TreeGrafter"/>
</dbReference>
<proteinExistence type="predicted"/>
<dbReference type="SUPFAM" id="SSF55486">
    <property type="entry name" value="Metalloproteases ('zincins'), catalytic domain"/>
    <property type="match status" value="1"/>
</dbReference>
<accession>A0A0P7TRP6</accession>
<dbReference type="InterPro" id="IPR024079">
    <property type="entry name" value="MetalloPept_cat_dom_sf"/>
</dbReference>
<dbReference type="GO" id="GO:0031012">
    <property type="term" value="C:extracellular matrix"/>
    <property type="evidence" value="ECO:0007669"/>
    <property type="project" value="TreeGrafter"/>
</dbReference>
<dbReference type="GO" id="GO:0030198">
    <property type="term" value="P:extracellular matrix organization"/>
    <property type="evidence" value="ECO:0007669"/>
    <property type="project" value="TreeGrafter"/>
</dbReference>
<name>A0A0P7TRP6_SCLFO</name>
<dbReference type="Gene3D" id="3.40.390.10">
    <property type="entry name" value="Collagenase (Catalytic Domain)"/>
    <property type="match status" value="1"/>
</dbReference>
<dbReference type="GO" id="GO:0006508">
    <property type="term" value="P:proteolysis"/>
    <property type="evidence" value="ECO:0007669"/>
    <property type="project" value="TreeGrafter"/>
</dbReference>
<comment type="caution">
    <text evidence="1">The sequence shown here is derived from an EMBL/GenBank/DDBJ whole genome shotgun (WGS) entry which is preliminary data.</text>
</comment>
<protein>
    <recommendedName>
        <fullName evidence="3">Peptidase M12B domain-containing protein</fullName>
    </recommendedName>
</protein>
<dbReference type="Proteomes" id="UP000034805">
    <property type="component" value="Unassembled WGS sequence"/>
</dbReference>
<evidence type="ECO:0000313" key="1">
    <source>
        <dbReference type="EMBL" id="KPP56110.1"/>
    </source>
</evidence>